<dbReference type="RefSeq" id="WP_308356849.1">
    <property type="nucleotide sequence ID" value="NZ_CP129970.2"/>
</dbReference>
<keyword evidence="4" id="KW-1185">Reference proteome</keyword>
<gene>
    <name evidence="3" type="ORF">QYS48_34085</name>
</gene>
<reference evidence="3" key="1">
    <citation type="submission" date="2023-08" db="EMBL/GenBank/DDBJ databases">
        <title>Comparative genomics and taxonomic characterization of three novel marine species of genus Marivirga.</title>
        <authorList>
            <person name="Muhammad N."/>
            <person name="Kim S.-G."/>
        </authorList>
    </citation>
    <scope>NUCLEOTIDE SEQUENCE [LARGE SCALE GENOMIC DNA]</scope>
    <source>
        <strain evidence="3">ABR2-2</strain>
    </source>
</reference>
<dbReference type="EMBL" id="CP129970">
    <property type="protein sequence ID" value="WMN06877.1"/>
    <property type="molecule type" value="Genomic_DNA"/>
</dbReference>
<feature type="domain" description="CHAT" evidence="2">
    <location>
        <begin position="572"/>
        <end position="846"/>
    </location>
</feature>
<dbReference type="AlphaFoldDB" id="A0AA51R6Q1"/>
<sequence>MKKLLAILLLIMISFSSNAQRLSNFYIEVIRESRVKNIDSLITNISKDSISIETELLLAELFFLKGLNDKSQSFHDQFFSKNKMIVKHSEPEVYARWLKNYGLILWNQGKNQQAIEYFQQSLNTYKGINGIGKVNIADLLNNMGLVYVDDDPEKAINYYHQALIIYEENITENIDKIIQISVNISLAESRLGNSIKALKVLNSALSDWSEIHEKGLPTEAFINLNIGNIYLADQQFVLAGDYLNEAKEIYISNYGGRNSELANVYSALASLGLQNQDYENAIFNIQKGLEANSFSFSSKNYKLNPEKNDAIRMNVQLSLLTQKANILESYYYGFSLNNDHLIIALNTIELANQLIENLRVSTQNKKDQIQLSNDAAGVYELGQRITLQLHEVSLFGNEYLKKAFQFSEQSKSSLLRLSVIESEAKSFSGIPDAMIQKEADLTADMAYLSTQISLETNISELEQLKGKYFNLNQEYESFISELEVNYPKYFQLKHKNKKNSVEQIQSSMPENTAIIEYSNLNSTDQTIQYILTPNSITFNRVYNNDELLKYLRAYRNTLNYNLKSSFCKISHILYDHLFPSKLDKNLNKLIVIPDGELSTIPFEALISKISNSDDYYAQEYLINKYELEYSYTAALYMNKISDSYSDNALLISPVEFGDQIANLPGTEAESQYFTQWCDQKSIPVNSLLRNNATKENFKSADLNDYRYIHLATHGTVDLETPDLSGVYFKPTELKSEQNILYVGEIYGLDINAELVVLSACETGLGQINRGEGVMGLGQAFAYSGASNLILSLWKVADKSTSLLMQNFYQEDLKQSKPSFSKSLQLAKINMINSDYSAPYYWAPFVLWKK</sequence>
<proteinExistence type="predicted"/>
<dbReference type="Pfam" id="PF13424">
    <property type="entry name" value="TPR_12"/>
    <property type="match status" value="1"/>
</dbReference>
<dbReference type="Pfam" id="PF12770">
    <property type="entry name" value="CHAT"/>
    <property type="match status" value="1"/>
</dbReference>
<dbReference type="SMART" id="SM00028">
    <property type="entry name" value="TPR"/>
    <property type="match status" value="4"/>
</dbReference>
<dbReference type="PANTHER" id="PTHR10098">
    <property type="entry name" value="RAPSYN-RELATED"/>
    <property type="match status" value="1"/>
</dbReference>
<dbReference type="InterPro" id="IPR019734">
    <property type="entry name" value="TPR_rpt"/>
</dbReference>
<protein>
    <submittedName>
        <fullName evidence="3">CHAT domain-containing tetratricopeptide repeat protein</fullName>
    </submittedName>
</protein>
<evidence type="ECO:0000313" key="3">
    <source>
        <dbReference type="EMBL" id="WMN06877.1"/>
    </source>
</evidence>
<accession>A0AA51R6Q1</accession>
<dbReference type="InterPro" id="IPR024983">
    <property type="entry name" value="CHAT_dom"/>
</dbReference>
<evidence type="ECO:0000313" key="4">
    <source>
        <dbReference type="Proteomes" id="UP001244443"/>
    </source>
</evidence>
<feature type="chain" id="PRO_5041445167" evidence="1">
    <location>
        <begin position="20"/>
        <end position="849"/>
    </location>
</feature>
<name>A0AA51R6Q1_9BACT</name>
<dbReference type="PANTHER" id="PTHR10098:SF108">
    <property type="entry name" value="TETRATRICOPEPTIDE REPEAT PROTEIN 28"/>
    <property type="match status" value="1"/>
</dbReference>
<keyword evidence="1" id="KW-0732">Signal</keyword>
<feature type="signal peptide" evidence="1">
    <location>
        <begin position="1"/>
        <end position="19"/>
    </location>
</feature>
<dbReference type="SUPFAM" id="SSF48452">
    <property type="entry name" value="TPR-like"/>
    <property type="match status" value="1"/>
</dbReference>
<organism evidence="3 4">
    <name type="scientific">Marivirga arenosa</name>
    <dbReference type="NCBI Taxonomy" id="3059076"/>
    <lineage>
        <taxon>Bacteria</taxon>
        <taxon>Pseudomonadati</taxon>
        <taxon>Bacteroidota</taxon>
        <taxon>Cytophagia</taxon>
        <taxon>Cytophagales</taxon>
        <taxon>Marivirgaceae</taxon>
        <taxon>Marivirga</taxon>
    </lineage>
</organism>
<evidence type="ECO:0000259" key="2">
    <source>
        <dbReference type="Pfam" id="PF12770"/>
    </source>
</evidence>
<dbReference type="InterPro" id="IPR011990">
    <property type="entry name" value="TPR-like_helical_dom_sf"/>
</dbReference>
<dbReference type="Gene3D" id="1.25.40.10">
    <property type="entry name" value="Tetratricopeptide repeat domain"/>
    <property type="match status" value="2"/>
</dbReference>
<dbReference type="Proteomes" id="UP001244443">
    <property type="component" value="Chromosome"/>
</dbReference>
<evidence type="ECO:0000256" key="1">
    <source>
        <dbReference type="SAM" id="SignalP"/>
    </source>
</evidence>